<dbReference type="InterPro" id="IPR052021">
    <property type="entry name" value="Type-I_RS_S_subunit"/>
</dbReference>
<dbReference type="InterPro" id="IPR000055">
    <property type="entry name" value="Restrct_endonuc_typeI_TRD"/>
</dbReference>
<keyword evidence="3" id="KW-0238">DNA-binding</keyword>
<keyword evidence="4" id="KW-0175">Coiled coil</keyword>
<dbReference type="GO" id="GO:0004519">
    <property type="term" value="F:endonuclease activity"/>
    <property type="evidence" value="ECO:0007669"/>
    <property type="project" value="UniProtKB-KW"/>
</dbReference>
<organism evidence="6 7">
    <name type="scientific">Glutamicibacter arilaitensis</name>
    <dbReference type="NCBI Taxonomy" id="256701"/>
    <lineage>
        <taxon>Bacteria</taxon>
        <taxon>Bacillati</taxon>
        <taxon>Actinomycetota</taxon>
        <taxon>Actinomycetes</taxon>
        <taxon>Micrococcales</taxon>
        <taxon>Micrococcaceae</taxon>
        <taxon>Glutamicibacter</taxon>
    </lineage>
</organism>
<dbReference type="Gene3D" id="1.10.287.1120">
    <property type="entry name" value="Bipartite methylase S protein"/>
    <property type="match status" value="1"/>
</dbReference>
<evidence type="ECO:0000256" key="3">
    <source>
        <dbReference type="ARBA" id="ARBA00023125"/>
    </source>
</evidence>
<evidence type="ECO:0000313" key="6">
    <source>
        <dbReference type="EMBL" id="TFH57042.1"/>
    </source>
</evidence>
<dbReference type="PANTHER" id="PTHR30408:SF12">
    <property type="entry name" value="TYPE I RESTRICTION ENZYME MJAVIII SPECIFICITY SUBUNIT"/>
    <property type="match status" value="1"/>
</dbReference>
<evidence type="ECO:0000313" key="7">
    <source>
        <dbReference type="Proteomes" id="UP000297638"/>
    </source>
</evidence>
<comment type="caution">
    <text evidence="6">The sequence shown here is derived from an EMBL/GenBank/DDBJ whole genome shotgun (WGS) entry which is preliminary data.</text>
</comment>
<dbReference type="Gene3D" id="3.90.220.20">
    <property type="entry name" value="DNA methylase specificity domains"/>
    <property type="match status" value="2"/>
</dbReference>
<comment type="similarity">
    <text evidence="1">Belongs to the type-I restriction system S methylase family.</text>
</comment>
<dbReference type="PANTHER" id="PTHR30408">
    <property type="entry name" value="TYPE-1 RESTRICTION ENZYME ECOKI SPECIFICITY PROTEIN"/>
    <property type="match status" value="1"/>
</dbReference>
<evidence type="ECO:0000256" key="2">
    <source>
        <dbReference type="ARBA" id="ARBA00022747"/>
    </source>
</evidence>
<keyword evidence="6" id="KW-0255">Endonuclease</keyword>
<gene>
    <name evidence="6" type="ORF">EXY26_08610</name>
</gene>
<dbReference type="GO" id="GO:0003677">
    <property type="term" value="F:DNA binding"/>
    <property type="evidence" value="ECO:0007669"/>
    <property type="project" value="UniProtKB-KW"/>
</dbReference>
<keyword evidence="6" id="KW-0540">Nuclease</keyword>
<keyword evidence="2" id="KW-0680">Restriction system</keyword>
<evidence type="ECO:0000256" key="4">
    <source>
        <dbReference type="SAM" id="Coils"/>
    </source>
</evidence>
<dbReference type="SUPFAM" id="SSF116734">
    <property type="entry name" value="DNA methylase specificity domain"/>
    <property type="match status" value="2"/>
</dbReference>
<dbReference type="Pfam" id="PF01420">
    <property type="entry name" value="Methylase_S"/>
    <property type="match status" value="1"/>
</dbReference>
<feature type="domain" description="Type I restriction modification DNA specificity" evidence="5">
    <location>
        <begin position="6"/>
        <end position="178"/>
    </location>
</feature>
<keyword evidence="6" id="KW-0378">Hydrolase</keyword>
<reference evidence="6 7" key="1">
    <citation type="submission" date="2019-03" db="EMBL/GenBank/DDBJ databases">
        <title>Glutamicibacter sp. LJH19 genome.</title>
        <authorList>
            <person name="Sinai Borker S."/>
            <person name="Kumar R."/>
        </authorList>
    </citation>
    <scope>NUCLEOTIDE SEQUENCE [LARGE SCALE GENOMIC DNA]</scope>
    <source>
        <strain evidence="6 7">LJH19</strain>
    </source>
</reference>
<evidence type="ECO:0000256" key="1">
    <source>
        <dbReference type="ARBA" id="ARBA00010923"/>
    </source>
</evidence>
<protein>
    <submittedName>
        <fullName evidence="6">Restriction endonuclease subunit S</fullName>
    </submittedName>
</protein>
<dbReference type="CDD" id="cd17249">
    <property type="entry name" value="RMtype1_S_EcoR124I-TRD2-CR2_like"/>
    <property type="match status" value="1"/>
</dbReference>
<evidence type="ECO:0000259" key="5">
    <source>
        <dbReference type="Pfam" id="PF01420"/>
    </source>
</evidence>
<dbReference type="EMBL" id="SPDS01000001">
    <property type="protein sequence ID" value="TFH57042.1"/>
    <property type="molecule type" value="Genomic_DNA"/>
</dbReference>
<sequence>MNNSAQMSTIGDITTWYSGGTPSRARSDYWSGDIPWISAFTLKDAEINTSDQFLTPEAVAAGSRMAPLGSTLLLVRGSALHNVIRAGMVTSPVAFNQDVKALVPKRGVVPKYLTHVIRGNEHELLKLVTSSGNTAGVLDTNVVQAFEIYLPNEHDQRRLVEAFDDVDKLIATLERLITKKQAIKQGLMQQLLTGKIRLPGFAGQWNDVVLGDHVSYIKTVALSRAQLDNVSSIRYLHYGDIHTRNSVRLNAATEDMPRASHLLVGSAGILRVGDLVFADASEDPAGVGKSVEIASVPEDGVVPGLHTIAARFNKSVLADGFKAYLQYIPTFRESLLRLAAGTKVLATTRSYISSISISLPHVDEQRAIAQVIMDADEEIDRLQIRLSKAKAIKQGMMQELLTGRTRLPVMEPAS</sequence>
<dbReference type="AlphaFoldDB" id="A0A4Y8TZ75"/>
<accession>A0A4Y8TZ75</accession>
<proteinExistence type="inferred from homology"/>
<feature type="coiled-coil region" evidence="4">
    <location>
        <begin position="372"/>
        <end position="399"/>
    </location>
</feature>
<dbReference type="Proteomes" id="UP000297638">
    <property type="component" value="Unassembled WGS sequence"/>
</dbReference>
<dbReference type="GO" id="GO:0009307">
    <property type="term" value="P:DNA restriction-modification system"/>
    <property type="evidence" value="ECO:0007669"/>
    <property type="project" value="UniProtKB-KW"/>
</dbReference>
<name>A0A4Y8TZ75_9MICC</name>
<dbReference type="InterPro" id="IPR044946">
    <property type="entry name" value="Restrct_endonuc_typeI_TRD_sf"/>
</dbReference>